<dbReference type="CDD" id="cd00130">
    <property type="entry name" value="PAS"/>
    <property type="match status" value="4"/>
</dbReference>
<evidence type="ECO:0000259" key="6">
    <source>
        <dbReference type="PROSITE" id="PS50109"/>
    </source>
</evidence>
<dbReference type="SUPFAM" id="SSF47384">
    <property type="entry name" value="Homodimeric domain of signal transducing histidine kinase"/>
    <property type="match status" value="1"/>
</dbReference>
<dbReference type="PRINTS" id="PR00344">
    <property type="entry name" value="BCTRLSENSOR"/>
</dbReference>
<proteinExistence type="predicted"/>
<dbReference type="Pfam" id="PF00512">
    <property type="entry name" value="HisKA"/>
    <property type="match status" value="1"/>
</dbReference>
<organism evidence="9 10">
    <name type="scientific">Haloterrigena alkaliphila</name>
    <dbReference type="NCBI Taxonomy" id="2816475"/>
    <lineage>
        <taxon>Archaea</taxon>
        <taxon>Methanobacteriati</taxon>
        <taxon>Methanobacteriota</taxon>
        <taxon>Stenosarchaea group</taxon>
        <taxon>Halobacteria</taxon>
        <taxon>Halobacteriales</taxon>
        <taxon>Natrialbaceae</taxon>
        <taxon>Haloterrigena</taxon>
    </lineage>
</organism>
<dbReference type="SMART" id="SM00388">
    <property type="entry name" value="HisKA"/>
    <property type="match status" value="1"/>
</dbReference>
<feature type="domain" description="PAC" evidence="8">
    <location>
        <begin position="466"/>
        <end position="515"/>
    </location>
</feature>
<feature type="domain" description="PAS" evidence="7">
    <location>
        <begin position="145"/>
        <end position="215"/>
    </location>
</feature>
<keyword evidence="4" id="KW-0808">Transferase</keyword>
<dbReference type="InterPro" id="IPR036097">
    <property type="entry name" value="HisK_dim/P_sf"/>
</dbReference>
<feature type="domain" description="PAS" evidence="7">
    <location>
        <begin position="392"/>
        <end position="462"/>
    </location>
</feature>
<protein>
    <recommendedName>
        <fullName evidence="2">histidine kinase</fullName>
        <ecNumber evidence="2">2.7.13.3</ecNumber>
    </recommendedName>
</protein>
<sequence>MSERVGAADVNAWEDADEQAALQQFRTLVSTVDEAVCQLDTDDRFLAVDDDLLELTGYARDDLLGEHVSLVLSASDTERLEDRLATDDRPVEPFDLELAVHTAEGDPNPCAVRVGPLTDDGELQGAIAVVQDVGERRQHRQRDRELEQYRALTEAASDVIVTIDEDSTVRTVNPAVETVFGYDPEELVGESLTTLMPDGLADGHREALTRYLESGDRTLDWDYVELPGVRADGSEIPLGVSFSEVEYGGERYFTGIVRDVTERREYERQLSTLMDNVPGMVYRCENERGWPMEFVSDACEPLTGYDADALERGDVSWGEDVMVDTDRQTLWESVQQAVDEDDTFSETYRIETADGDRRWVRDYGRSVRDDGNRTVIEGIIADVTERKERERELEQYRRIVETIGEGVYVLDGDNRFITVNEAFASMVGADRESLIGSHASAAFREDQIEKGDDLQREMLEGETDVAELEEQLVTDDGAIPVVSRLTPLEIGDDVGRVGVVRDVTERERHKRELERHTEQLEALFDVLPVGVVVAEADGEIVDANDVAHEIWGGDVFDAGSVEEYERYTVRWADSGDPVAPEEMTLARVVDGEEVTDPDVLEIEAVDGERRIVELEGMPIRDDDGAVTRGVVTMSDVTERREAQRRLAESERLHRTLAERFPNGTVGVYDHDLRYTLAAGEKVGGPAPSAEEVEGTRMPDLYPDDAVADLEPLFRAAIEDGETGTTQTTVVGRHWKVWATPLRGPDGEIYAGLSYAQDITERIERERRLEESNERLQQFAYAASHDLQEPLRMVSSYLQLLENRYGDDLDDDGKEFIEFAVDGAERMKAMIDGLLAYSRVDSRGEPLEPVELDDVLADVLADLQFTIEEHDADIAREPLPRVEGDADQLRQVFQNLLDNAIEYSGDEPPRIDVGAERRGEKWVISVADEGIGLEPEDQERIFDIFQRLHSRDEHAGTGIGLALCERIVERHDGELWVESAPGEGSTFSFTLPVADGDEREQN</sequence>
<dbReference type="GeneID" id="63186125"/>
<dbReference type="SMART" id="SM00091">
    <property type="entry name" value="PAS"/>
    <property type="match status" value="5"/>
</dbReference>
<dbReference type="FunFam" id="3.30.565.10:FF:000006">
    <property type="entry name" value="Sensor histidine kinase WalK"/>
    <property type="match status" value="1"/>
</dbReference>
<gene>
    <name evidence="9" type="ORF">J0X25_02430</name>
</gene>
<dbReference type="InterPro" id="IPR052162">
    <property type="entry name" value="Sensor_kinase/Photoreceptor"/>
</dbReference>
<feature type="domain" description="PAS" evidence="7">
    <location>
        <begin position="21"/>
        <end position="84"/>
    </location>
</feature>
<dbReference type="InterPro" id="IPR001610">
    <property type="entry name" value="PAC"/>
</dbReference>
<dbReference type="InterPro" id="IPR003594">
    <property type="entry name" value="HATPase_dom"/>
</dbReference>
<dbReference type="SMART" id="SM00086">
    <property type="entry name" value="PAC"/>
    <property type="match status" value="5"/>
</dbReference>
<evidence type="ECO:0000256" key="3">
    <source>
        <dbReference type="ARBA" id="ARBA00022553"/>
    </source>
</evidence>
<keyword evidence="5" id="KW-0418">Kinase</keyword>
<dbReference type="InterPro" id="IPR003661">
    <property type="entry name" value="HisK_dim/P_dom"/>
</dbReference>
<dbReference type="PANTHER" id="PTHR43304">
    <property type="entry name" value="PHYTOCHROME-LIKE PROTEIN CPH1"/>
    <property type="match status" value="1"/>
</dbReference>
<dbReference type="InterPro" id="IPR004358">
    <property type="entry name" value="Sig_transdc_His_kin-like_C"/>
</dbReference>
<dbReference type="SUPFAM" id="SSF55785">
    <property type="entry name" value="PYP-like sensor domain (PAS domain)"/>
    <property type="match status" value="6"/>
</dbReference>
<dbReference type="InterPro" id="IPR036890">
    <property type="entry name" value="HATPase_C_sf"/>
</dbReference>
<accession>A0A8A2VGN3</accession>
<dbReference type="SMART" id="SM00387">
    <property type="entry name" value="HATPase_c"/>
    <property type="match status" value="1"/>
</dbReference>
<dbReference type="Pfam" id="PF02518">
    <property type="entry name" value="HATPase_c"/>
    <property type="match status" value="1"/>
</dbReference>
<dbReference type="KEGG" id="hakz:J0X25_02430"/>
<evidence type="ECO:0000256" key="2">
    <source>
        <dbReference type="ARBA" id="ARBA00012438"/>
    </source>
</evidence>
<dbReference type="AlphaFoldDB" id="A0A8A2VGN3"/>
<feature type="domain" description="PAC" evidence="8">
    <location>
        <begin position="222"/>
        <end position="272"/>
    </location>
</feature>
<feature type="domain" description="PAC" evidence="8">
    <location>
        <begin position="94"/>
        <end position="145"/>
    </location>
</feature>
<evidence type="ECO:0000313" key="10">
    <source>
        <dbReference type="Proteomes" id="UP000663203"/>
    </source>
</evidence>
<dbReference type="PANTHER" id="PTHR43304:SF1">
    <property type="entry name" value="PAC DOMAIN-CONTAINING PROTEIN"/>
    <property type="match status" value="1"/>
</dbReference>
<feature type="domain" description="PAC" evidence="8">
    <location>
        <begin position="595"/>
        <end position="648"/>
    </location>
</feature>
<dbReference type="Proteomes" id="UP000663203">
    <property type="component" value="Chromosome"/>
</dbReference>
<name>A0A8A2VGN3_9EURY</name>
<evidence type="ECO:0000256" key="5">
    <source>
        <dbReference type="ARBA" id="ARBA00022777"/>
    </source>
</evidence>
<feature type="domain" description="PAC" evidence="8">
    <location>
        <begin position="707"/>
        <end position="770"/>
    </location>
</feature>
<dbReference type="EMBL" id="CP071462">
    <property type="protein sequence ID" value="QSW99840.1"/>
    <property type="molecule type" value="Genomic_DNA"/>
</dbReference>
<dbReference type="InterPro" id="IPR005467">
    <property type="entry name" value="His_kinase_dom"/>
</dbReference>
<dbReference type="PROSITE" id="PS50109">
    <property type="entry name" value="HIS_KIN"/>
    <property type="match status" value="1"/>
</dbReference>
<evidence type="ECO:0000259" key="7">
    <source>
        <dbReference type="PROSITE" id="PS50112"/>
    </source>
</evidence>
<dbReference type="SUPFAM" id="SSF55874">
    <property type="entry name" value="ATPase domain of HSP90 chaperone/DNA topoisomerase II/histidine kinase"/>
    <property type="match status" value="1"/>
</dbReference>
<dbReference type="EC" id="2.7.13.3" evidence="2"/>
<feature type="domain" description="PAC" evidence="8">
    <location>
        <begin position="344"/>
        <end position="395"/>
    </location>
</feature>
<keyword evidence="3" id="KW-0597">Phosphoprotein</keyword>
<dbReference type="GO" id="GO:0000155">
    <property type="term" value="F:phosphorelay sensor kinase activity"/>
    <property type="evidence" value="ECO:0007669"/>
    <property type="project" value="InterPro"/>
</dbReference>
<evidence type="ECO:0000256" key="1">
    <source>
        <dbReference type="ARBA" id="ARBA00000085"/>
    </source>
</evidence>
<dbReference type="InterPro" id="IPR035965">
    <property type="entry name" value="PAS-like_dom_sf"/>
</dbReference>
<dbReference type="Pfam" id="PF08448">
    <property type="entry name" value="PAS_4"/>
    <property type="match status" value="5"/>
</dbReference>
<reference evidence="9 10" key="1">
    <citation type="submission" date="2021-03" db="EMBL/GenBank/DDBJ databases">
        <title>Haloterrigena longa sp. nov. and Haloterrigena limicola sp. nov., extremely halophilic archaea isolated from a salt lake.</title>
        <authorList>
            <person name="Henglin C."/>
        </authorList>
    </citation>
    <scope>NUCLEOTIDE SEQUENCE [LARGE SCALE GENOMIC DNA]</scope>
    <source>
        <strain evidence="9 10">KZCA68</strain>
    </source>
</reference>
<dbReference type="InterPro" id="IPR013655">
    <property type="entry name" value="PAS_fold_3"/>
</dbReference>
<feature type="domain" description="Histidine kinase" evidence="6">
    <location>
        <begin position="781"/>
        <end position="994"/>
    </location>
</feature>
<evidence type="ECO:0000259" key="8">
    <source>
        <dbReference type="PROSITE" id="PS50113"/>
    </source>
</evidence>
<dbReference type="Gene3D" id="1.10.287.130">
    <property type="match status" value="1"/>
</dbReference>
<dbReference type="Gene3D" id="3.30.565.10">
    <property type="entry name" value="Histidine kinase-like ATPase, C-terminal domain"/>
    <property type="match status" value="1"/>
</dbReference>
<comment type="catalytic activity">
    <reaction evidence="1">
        <text>ATP + protein L-histidine = ADP + protein N-phospho-L-histidine.</text>
        <dbReference type="EC" id="2.7.13.3"/>
    </reaction>
</comment>
<dbReference type="InterPro" id="IPR013656">
    <property type="entry name" value="PAS_4"/>
</dbReference>
<dbReference type="CDD" id="cd00082">
    <property type="entry name" value="HisKA"/>
    <property type="match status" value="1"/>
</dbReference>
<evidence type="ECO:0000256" key="4">
    <source>
        <dbReference type="ARBA" id="ARBA00022679"/>
    </source>
</evidence>
<dbReference type="PROSITE" id="PS50113">
    <property type="entry name" value="PAC"/>
    <property type="match status" value="6"/>
</dbReference>
<dbReference type="NCBIfam" id="TIGR00229">
    <property type="entry name" value="sensory_box"/>
    <property type="match status" value="5"/>
</dbReference>
<dbReference type="Gene3D" id="3.30.450.20">
    <property type="entry name" value="PAS domain"/>
    <property type="match status" value="6"/>
</dbReference>
<dbReference type="InterPro" id="IPR000014">
    <property type="entry name" value="PAS"/>
</dbReference>
<keyword evidence="10" id="KW-1185">Reference proteome</keyword>
<dbReference type="PROSITE" id="PS50112">
    <property type="entry name" value="PAS"/>
    <property type="match status" value="3"/>
</dbReference>
<dbReference type="InterPro" id="IPR000700">
    <property type="entry name" value="PAS-assoc_C"/>
</dbReference>
<dbReference type="RefSeq" id="WP_207289446.1">
    <property type="nucleotide sequence ID" value="NZ_CP071462.1"/>
</dbReference>
<dbReference type="Pfam" id="PF08447">
    <property type="entry name" value="PAS_3"/>
    <property type="match status" value="1"/>
</dbReference>
<evidence type="ECO:0000313" key="9">
    <source>
        <dbReference type="EMBL" id="QSW99840.1"/>
    </source>
</evidence>